<proteinExistence type="predicted"/>
<evidence type="ECO:0000313" key="3">
    <source>
        <dbReference type="Proteomes" id="UP000254266"/>
    </source>
</evidence>
<evidence type="ECO:0008006" key="4">
    <source>
        <dbReference type="Google" id="ProtNLM"/>
    </source>
</evidence>
<dbReference type="AlphaFoldDB" id="A0A370DGC6"/>
<name>A0A370DGC6_9GAMM</name>
<comment type="caution">
    <text evidence="2">The sequence shown here is derived from an EMBL/GenBank/DDBJ whole genome shotgun (WGS) entry which is preliminary data.</text>
</comment>
<protein>
    <recommendedName>
        <fullName evidence="4">Lipoprotein</fullName>
    </recommendedName>
</protein>
<dbReference type="EMBL" id="QFXC01000008">
    <property type="protein sequence ID" value="RDH83969.1"/>
    <property type="molecule type" value="Genomic_DNA"/>
</dbReference>
<sequence>MGFKLGILKINYLSNLAASLCLLGLQACSGGGSSDTSTSTGCTLGNGANVAVSGNVTFDRVPLLSTGQLDFDNILKQEPVRGAVVEAICNGTLVTTNTDESGHYSLLIPGNTSGVFIRVKAQMLKTGSPSWNVSVSDEAQPVVKLIFAMDGSVFDAGALDLTRNLHADSGWDGSNYSSVRVAAPFAILDTIYDAMQLVLVENTTAQFPALDVKWSSNSTTGTFYTSNTISVLGRVTDTDEFDEHVIAHEWGHYYQDAFSRDDSIGGSHSTGDILDIRVAFSEGFGNAFSAMVTDDVIYKDSSGLNNGFTINIESNVCNFIIRDSNGIDNGVDESGWFSECSVQSALYDFYDDTNEGVDVLSLGFSGIHAVMTANIPDTDAVTSLFSFITQYKVLNAGSAANIDSLLLNNHSINIITDDEGTGQLLNPGDTNQLPIYATTFPVTSLCVTGENGGYNGLGVTRFVKFTVPDSRSYTFTAVKLTGGLAVTDPDMIIRFKGQIIGLGESEADNRETFSAVLLSGVEYVLELSEFDTYGNPLSIYTPTGSASDTTCFSITRT</sequence>
<reference evidence="2 3" key="1">
    <citation type="journal article" date="2018" name="ISME J.">
        <title>Endosymbiont genomes yield clues of tubeworm success.</title>
        <authorList>
            <person name="Li Y."/>
            <person name="Liles M.R."/>
            <person name="Halanych K.M."/>
        </authorList>
    </citation>
    <scope>NUCLEOTIDE SEQUENCE [LARGE SCALE GENOMIC DNA]</scope>
    <source>
        <strain evidence="2">A1464</strain>
    </source>
</reference>
<feature type="chain" id="PRO_5016984679" description="Lipoprotein" evidence="1">
    <location>
        <begin position="28"/>
        <end position="557"/>
    </location>
</feature>
<evidence type="ECO:0000256" key="1">
    <source>
        <dbReference type="SAM" id="SignalP"/>
    </source>
</evidence>
<evidence type="ECO:0000313" key="2">
    <source>
        <dbReference type="EMBL" id="RDH83969.1"/>
    </source>
</evidence>
<keyword evidence="3" id="KW-1185">Reference proteome</keyword>
<accession>A0A370DGC6</accession>
<organism evidence="2 3">
    <name type="scientific">endosymbiont of Galathealinum brachiosum</name>
    <dbReference type="NCBI Taxonomy" id="2200906"/>
    <lineage>
        <taxon>Bacteria</taxon>
        <taxon>Pseudomonadati</taxon>
        <taxon>Pseudomonadota</taxon>
        <taxon>Gammaproteobacteria</taxon>
        <taxon>sulfur-oxidizing symbionts</taxon>
    </lineage>
</organism>
<dbReference type="Proteomes" id="UP000254266">
    <property type="component" value="Unassembled WGS sequence"/>
</dbReference>
<keyword evidence="1" id="KW-0732">Signal</keyword>
<dbReference type="PROSITE" id="PS51257">
    <property type="entry name" value="PROKAR_LIPOPROTEIN"/>
    <property type="match status" value="1"/>
</dbReference>
<gene>
    <name evidence="2" type="ORF">DIZ80_07490</name>
</gene>
<feature type="signal peptide" evidence="1">
    <location>
        <begin position="1"/>
        <end position="27"/>
    </location>
</feature>